<dbReference type="InterPro" id="IPR008984">
    <property type="entry name" value="SMAD_FHA_dom_sf"/>
</dbReference>
<dbReference type="Gene3D" id="2.60.200.20">
    <property type="match status" value="1"/>
</dbReference>
<name>A0A1X2HV64_SYNRA</name>
<dbReference type="Proteomes" id="UP000242180">
    <property type="component" value="Unassembled WGS sequence"/>
</dbReference>
<feature type="compositionally biased region" description="Acidic residues" evidence="1">
    <location>
        <begin position="185"/>
        <end position="197"/>
    </location>
</feature>
<dbReference type="Pfam" id="PF00498">
    <property type="entry name" value="FHA"/>
    <property type="match status" value="1"/>
</dbReference>
<feature type="region of interest" description="Disordered" evidence="1">
    <location>
        <begin position="277"/>
        <end position="296"/>
    </location>
</feature>
<dbReference type="InterPro" id="IPR000253">
    <property type="entry name" value="FHA_dom"/>
</dbReference>
<organism evidence="3 4">
    <name type="scientific">Syncephalastrum racemosum</name>
    <name type="common">Filamentous fungus</name>
    <dbReference type="NCBI Taxonomy" id="13706"/>
    <lineage>
        <taxon>Eukaryota</taxon>
        <taxon>Fungi</taxon>
        <taxon>Fungi incertae sedis</taxon>
        <taxon>Mucoromycota</taxon>
        <taxon>Mucoromycotina</taxon>
        <taxon>Mucoromycetes</taxon>
        <taxon>Mucorales</taxon>
        <taxon>Syncephalastraceae</taxon>
        <taxon>Syncephalastrum</taxon>
    </lineage>
</organism>
<comment type="caution">
    <text evidence="3">The sequence shown here is derived from an EMBL/GenBank/DDBJ whole genome shotgun (WGS) entry which is preliminary data.</text>
</comment>
<keyword evidence="4" id="KW-1185">Reference proteome</keyword>
<dbReference type="PROSITE" id="PS50006">
    <property type="entry name" value="FHA_DOMAIN"/>
    <property type="match status" value="1"/>
</dbReference>
<feature type="compositionally biased region" description="Basic and acidic residues" evidence="1">
    <location>
        <begin position="277"/>
        <end position="294"/>
    </location>
</feature>
<dbReference type="OMA" id="WGFQEDA"/>
<evidence type="ECO:0000256" key="1">
    <source>
        <dbReference type="SAM" id="MobiDB-lite"/>
    </source>
</evidence>
<dbReference type="STRING" id="13706.A0A1X2HV64"/>
<reference evidence="3 4" key="1">
    <citation type="submission" date="2016-07" db="EMBL/GenBank/DDBJ databases">
        <title>Pervasive Adenine N6-methylation of Active Genes in Fungi.</title>
        <authorList>
            <consortium name="DOE Joint Genome Institute"/>
            <person name="Mondo S.J."/>
            <person name="Dannebaum R.O."/>
            <person name="Kuo R.C."/>
            <person name="Labutti K."/>
            <person name="Haridas S."/>
            <person name="Kuo A."/>
            <person name="Salamov A."/>
            <person name="Ahrendt S.R."/>
            <person name="Lipzen A."/>
            <person name="Sullivan W."/>
            <person name="Andreopoulos W.B."/>
            <person name="Clum A."/>
            <person name="Lindquist E."/>
            <person name="Daum C."/>
            <person name="Ramamoorthy G.K."/>
            <person name="Gryganskyi A."/>
            <person name="Culley D."/>
            <person name="Magnuson J.K."/>
            <person name="James T.Y."/>
            <person name="O'Malley M.A."/>
            <person name="Stajich J.E."/>
            <person name="Spatafora J.W."/>
            <person name="Visel A."/>
            <person name="Grigoriev I.V."/>
        </authorList>
    </citation>
    <scope>NUCLEOTIDE SEQUENCE [LARGE SCALE GENOMIC DNA]</scope>
    <source>
        <strain evidence="3 4">NRRL 2496</strain>
    </source>
</reference>
<feature type="region of interest" description="Disordered" evidence="1">
    <location>
        <begin position="1"/>
        <end position="28"/>
    </location>
</feature>
<dbReference type="SMART" id="SM00240">
    <property type="entry name" value="FHA"/>
    <property type="match status" value="1"/>
</dbReference>
<protein>
    <submittedName>
        <fullName evidence="3">SMAD/FHA domain-containing protein</fullName>
    </submittedName>
</protein>
<sequence>MTDKKDDDHFAVPAPKKPSPQQAPPLKYDKPGWGAVAQYNYAFEVLKGGLSVERIEGPRKDCITIGRLPLCDLQMEHPSISRYHAIIQFNEDSDAFLYDLESAHGTRLNKRPVPARTHMRIRQGDQIRFGESTRLYIFETEKPVDEEQVAQEEAEVALRHRSRASDAEHAAEADNDDGISWGFGEDAEEEPEDEDEREPAQGDAALIDIDAEKAASADEKKRKQQLEIMFNDDDGEESLYDKTAPRKKQKKSDKAETYDELVIRQAATERELASLEKRIQDKEKQDAAEKKAADDEQDLDAYMKEISNKDDDVPLYKLKSNLAKLKKEHGRLVRLVALTKPTNIFQ</sequence>
<dbReference type="InterPro" id="IPR050923">
    <property type="entry name" value="Cell_Proc_Reg/RNA_Proc"/>
</dbReference>
<proteinExistence type="predicted"/>
<feature type="compositionally biased region" description="Acidic residues" evidence="1">
    <location>
        <begin position="146"/>
        <end position="155"/>
    </location>
</feature>
<dbReference type="EMBL" id="MCGN01000001">
    <property type="protein sequence ID" value="ORZ03480.1"/>
    <property type="molecule type" value="Genomic_DNA"/>
</dbReference>
<dbReference type="InParanoid" id="A0A1X2HV64"/>
<dbReference type="PANTHER" id="PTHR23308">
    <property type="entry name" value="NUCLEAR INHIBITOR OF PROTEIN PHOSPHATASE-1"/>
    <property type="match status" value="1"/>
</dbReference>
<dbReference type="CDD" id="cd22677">
    <property type="entry name" value="FHA_Kanadaptin"/>
    <property type="match status" value="1"/>
</dbReference>
<evidence type="ECO:0000313" key="4">
    <source>
        <dbReference type="Proteomes" id="UP000242180"/>
    </source>
</evidence>
<feature type="region of interest" description="Disordered" evidence="1">
    <location>
        <begin position="236"/>
        <end position="257"/>
    </location>
</feature>
<accession>A0A1X2HV64</accession>
<evidence type="ECO:0000313" key="3">
    <source>
        <dbReference type="EMBL" id="ORZ03480.1"/>
    </source>
</evidence>
<dbReference type="SUPFAM" id="SSF49879">
    <property type="entry name" value="SMAD/FHA domain"/>
    <property type="match status" value="1"/>
</dbReference>
<feature type="compositionally biased region" description="Basic and acidic residues" evidence="1">
    <location>
        <begin position="163"/>
        <end position="172"/>
    </location>
</feature>
<feature type="compositionally biased region" description="Basic and acidic residues" evidence="1">
    <location>
        <begin position="1"/>
        <end position="10"/>
    </location>
</feature>
<gene>
    <name evidence="3" type="ORF">BCR43DRAFT_483452</name>
</gene>
<feature type="region of interest" description="Disordered" evidence="1">
    <location>
        <begin position="144"/>
        <end position="200"/>
    </location>
</feature>
<dbReference type="OrthoDB" id="444265at2759"/>
<evidence type="ECO:0000259" key="2">
    <source>
        <dbReference type="PROSITE" id="PS50006"/>
    </source>
</evidence>
<dbReference type="AlphaFoldDB" id="A0A1X2HV64"/>
<feature type="domain" description="FHA" evidence="2">
    <location>
        <begin position="63"/>
        <end position="113"/>
    </location>
</feature>